<dbReference type="PANTHER" id="PTHR46133">
    <property type="entry name" value="BHLH TRANSCRIPTION FACTOR"/>
    <property type="match status" value="1"/>
</dbReference>
<dbReference type="AlphaFoldDB" id="A0A9Q1MXE6"/>
<proteinExistence type="predicted"/>
<accession>A0A9Q1MXE6</accession>
<evidence type="ECO:0000313" key="9">
    <source>
        <dbReference type="EMBL" id="KAJ8568506.1"/>
    </source>
</evidence>
<feature type="region of interest" description="Disordered" evidence="6">
    <location>
        <begin position="38"/>
        <end position="108"/>
    </location>
</feature>
<evidence type="ECO:0000256" key="4">
    <source>
        <dbReference type="ARBA" id="ARBA00023242"/>
    </source>
</evidence>
<dbReference type="InterPro" id="IPR011598">
    <property type="entry name" value="bHLH_dom"/>
</dbReference>
<feature type="compositionally biased region" description="Low complexity" evidence="6">
    <location>
        <begin position="61"/>
        <end position="75"/>
    </location>
</feature>
<name>A0A9Q1MXE6_9SOLA</name>
<evidence type="ECO:0000259" key="8">
    <source>
        <dbReference type="PROSITE" id="PS50888"/>
    </source>
</evidence>
<sequence length="353" mass="39311">MCYVGKATKIFIFIVTVLVVTGLILGFGLLRHHNQKTNNCSDDSCDQNQPQSPIIYPPPITSTNSSNSISPLPISTTPPPNNSNPNLPPPPPIPETPDLSPPPPDTVCAERRTENQVMEIDSSGNPNWLFDYELMTDITSAASVTVADFSWPAQTIYASSNFIAETDYTFEDSEVSKEASSRKRLKSECCSSPRSKAFREKLRRDRLNERFLELSSVLDPGRPPKTEKVVILSDAQRMVIELRNETQKLKESNEELQEKIRELKAEKNELRDEKQSLKEEKENLEQHVKSLASKPGFLCHPAAMGAAFTAQGQVAAGNKLMPFIGYPSIAMWQFMQPAVVDTSQDHVLRPPVA</sequence>
<dbReference type="InterPro" id="IPR036638">
    <property type="entry name" value="HLH_DNA-bd_sf"/>
</dbReference>
<evidence type="ECO:0000313" key="10">
    <source>
        <dbReference type="Proteomes" id="UP001152561"/>
    </source>
</evidence>
<comment type="subcellular location">
    <subcellularLocation>
        <location evidence="1">Nucleus</location>
    </subcellularLocation>
</comment>
<feature type="transmembrane region" description="Helical" evidence="7">
    <location>
        <begin position="12"/>
        <end position="30"/>
    </location>
</feature>
<protein>
    <recommendedName>
        <fullName evidence="8">BHLH domain-containing protein</fullName>
    </recommendedName>
</protein>
<keyword evidence="7" id="KW-0472">Membrane</keyword>
<dbReference type="OrthoDB" id="515493at2759"/>
<dbReference type="CDD" id="cd11446">
    <property type="entry name" value="bHLH_AtILR3_like"/>
    <property type="match status" value="1"/>
</dbReference>
<comment type="caution">
    <text evidence="9">The sequence shown here is derived from an EMBL/GenBank/DDBJ whole genome shotgun (WGS) entry which is preliminary data.</text>
</comment>
<organism evidence="9 10">
    <name type="scientific">Anisodus acutangulus</name>
    <dbReference type="NCBI Taxonomy" id="402998"/>
    <lineage>
        <taxon>Eukaryota</taxon>
        <taxon>Viridiplantae</taxon>
        <taxon>Streptophyta</taxon>
        <taxon>Embryophyta</taxon>
        <taxon>Tracheophyta</taxon>
        <taxon>Spermatophyta</taxon>
        <taxon>Magnoliopsida</taxon>
        <taxon>eudicotyledons</taxon>
        <taxon>Gunneridae</taxon>
        <taxon>Pentapetalae</taxon>
        <taxon>asterids</taxon>
        <taxon>lamiids</taxon>
        <taxon>Solanales</taxon>
        <taxon>Solanaceae</taxon>
        <taxon>Solanoideae</taxon>
        <taxon>Hyoscyameae</taxon>
        <taxon>Anisodus</taxon>
    </lineage>
</organism>
<reference evidence="10" key="1">
    <citation type="journal article" date="2023" name="Proc. Natl. Acad. Sci. U.S.A.">
        <title>Genomic and structural basis for evolution of tropane alkaloid biosynthesis.</title>
        <authorList>
            <person name="Wanga Y.-J."/>
            <person name="Taina T."/>
            <person name="Yua J.-Y."/>
            <person name="Lia J."/>
            <person name="Xua B."/>
            <person name="Chenc J."/>
            <person name="D'Auriad J.C."/>
            <person name="Huanga J.-P."/>
            <person name="Huanga S.-X."/>
        </authorList>
    </citation>
    <scope>NUCLEOTIDE SEQUENCE [LARGE SCALE GENOMIC DNA]</scope>
    <source>
        <strain evidence="10">cv. KIB-2019</strain>
    </source>
</reference>
<keyword evidence="7" id="KW-0812">Transmembrane</keyword>
<dbReference type="InterPro" id="IPR044818">
    <property type="entry name" value="ILR3-like"/>
</dbReference>
<dbReference type="EMBL" id="JAJAGQ010000003">
    <property type="protein sequence ID" value="KAJ8568506.1"/>
    <property type="molecule type" value="Genomic_DNA"/>
</dbReference>
<dbReference type="GO" id="GO:0046983">
    <property type="term" value="F:protein dimerization activity"/>
    <property type="evidence" value="ECO:0007669"/>
    <property type="project" value="InterPro"/>
</dbReference>
<keyword evidence="4" id="KW-0539">Nucleus</keyword>
<feature type="coiled-coil region" evidence="5">
    <location>
        <begin position="232"/>
        <end position="294"/>
    </location>
</feature>
<evidence type="ECO:0000256" key="2">
    <source>
        <dbReference type="ARBA" id="ARBA00023015"/>
    </source>
</evidence>
<dbReference type="GO" id="GO:0005634">
    <property type="term" value="C:nucleus"/>
    <property type="evidence" value="ECO:0007669"/>
    <property type="project" value="UniProtKB-SubCell"/>
</dbReference>
<evidence type="ECO:0000256" key="5">
    <source>
        <dbReference type="SAM" id="Coils"/>
    </source>
</evidence>
<dbReference type="GO" id="GO:0003700">
    <property type="term" value="F:DNA-binding transcription factor activity"/>
    <property type="evidence" value="ECO:0007669"/>
    <property type="project" value="InterPro"/>
</dbReference>
<evidence type="ECO:0000256" key="3">
    <source>
        <dbReference type="ARBA" id="ARBA00023163"/>
    </source>
</evidence>
<dbReference type="SUPFAM" id="SSF47459">
    <property type="entry name" value="HLH, helix-loop-helix DNA-binding domain"/>
    <property type="match status" value="1"/>
</dbReference>
<keyword evidence="10" id="KW-1185">Reference proteome</keyword>
<dbReference type="SMART" id="SM00353">
    <property type="entry name" value="HLH"/>
    <property type="match status" value="1"/>
</dbReference>
<dbReference type="Proteomes" id="UP001152561">
    <property type="component" value="Unassembled WGS sequence"/>
</dbReference>
<feature type="compositionally biased region" description="Pro residues" evidence="6">
    <location>
        <begin position="76"/>
        <end position="105"/>
    </location>
</feature>
<dbReference type="GO" id="GO:0006879">
    <property type="term" value="P:intracellular iron ion homeostasis"/>
    <property type="evidence" value="ECO:0007669"/>
    <property type="project" value="InterPro"/>
</dbReference>
<feature type="compositionally biased region" description="Polar residues" evidence="6">
    <location>
        <begin position="38"/>
        <end position="51"/>
    </location>
</feature>
<keyword evidence="2" id="KW-0805">Transcription regulation</keyword>
<evidence type="ECO:0000256" key="1">
    <source>
        <dbReference type="ARBA" id="ARBA00004123"/>
    </source>
</evidence>
<gene>
    <name evidence="9" type="ORF">K7X08_028039</name>
</gene>
<feature type="domain" description="BHLH" evidence="8">
    <location>
        <begin position="191"/>
        <end position="242"/>
    </location>
</feature>
<keyword evidence="3" id="KW-0804">Transcription</keyword>
<dbReference type="Gene3D" id="4.10.280.10">
    <property type="entry name" value="Helix-loop-helix DNA-binding domain"/>
    <property type="match status" value="1"/>
</dbReference>
<keyword evidence="5" id="KW-0175">Coiled coil</keyword>
<evidence type="ECO:0000256" key="6">
    <source>
        <dbReference type="SAM" id="MobiDB-lite"/>
    </source>
</evidence>
<evidence type="ECO:0000256" key="7">
    <source>
        <dbReference type="SAM" id="Phobius"/>
    </source>
</evidence>
<dbReference type="Pfam" id="PF00010">
    <property type="entry name" value="HLH"/>
    <property type="match status" value="1"/>
</dbReference>
<keyword evidence="7" id="KW-1133">Transmembrane helix</keyword>
<dbReference type="PANTHER" id="PTHR46133:SF28">
    <property type="entry name" value="BHLH TRANSCRIPTION FACTOR"/>
    <property type="match status" value="1"/>
</dbReference>
<dbReference type="PROSITE" id="PS50888">
    <property type="entry name" value="BHLH"/>
    <property type="match status" value="1"/>
</dbReference>